<dbReference type="SUPFAM" id="SSF51182">
    <property type="entry name" value="RmlC-like cupins"/>
    <property type="match status" value="1"/>
</dbReference>
<dbReference type="InterPro" id="IPR018060">
    <property type="entry name" value="HTH_AraC"/>
</dbReference>
<dbReference type="PRINTS" id="PR00032">
    <property type="entry name" value="HTHARAC"/>
</dbReference>
<dbReference type="InterPro" id="IPR020449">
    <property type="entry name" value="Tscrpt_reg_AraC-type_HTH"/>
</dbReference>
<dbReference type="InterPro" id="IPR011051">
    <property type="entry name" value="RmlC_Cupin_sf"/>
</dbReference>
<sequence length="305" mass="36259">MYNHHFLIDYNLKELTEHSTTTWPIALYHTKIRHHRSGYIPLHWHDEFQFVFILEGEAEFHINEETLYVKQGDGIFINSGCLHMAKDANGTACTYVCLNVSPSFIAANELFTTFVHPYMHASQTPYILLNRKDHWPKQIYQCIQTIQQLIDKTPVYYELELNIQLITIWKSLLQNGFQTKHDARKHDKNERMKHMLNWIHQHYHEKILLQDIARAGQLSRSECCRSFKDILKKSPMHYVNEYRIQQSLILLQETDLNITEIAYQVGFNSTSYFINLFKRIKNTTPLAYRKLKQTDSLQIKRVEEN</sequence>
<dbReference type="GO" id="GO:0003700">
    <property type="term" value="F:DNA-binding transcription factor activity"/>
    <property type="evidence" value="ECO:0007669"/>
    <property type="project" value="InterPro"/>
</dbReference>
<gene>
    <name evidence="5" type="ORF">BSA145_14700</name>
</gene>
<reference evidence="5 6" key="1">
    <citation type="submission" date="2016-05" db="EMBL/GenBank/DDBJ databases">
        <title>Complete Genome and Methylome Analysis of Psychrotrophic Bacterial Isolates from Antarctic Lake Untersee.</title>
        <authorList>
            <person name="Fomenkov A."/>
            <person name="Akimov V.N."/>
            <person name="Vasilyeva L.V."/>
            <person name="Andersen D."/>
            <person name="Vincze T."/>
            <person name="Roberts R.J."/>
        </authorList>
    </citation>
    <scope>NUCLEOTIDE SEQUENCE [LARGE SCALE GENOMIC DNA]</scope>
    <source>
        <strain evidence="5 6">U14-5</strain>
    </source>
</reference>
<proteinExistence type="predicted"/>
<evidence type="ECO:0000256" key="2">
    <source>
        <dbReference type="ARBA" id="ARBA00023125"/>
    </source>
</evidence>
<evidence type="ECO:0000259" key="4">
    <source>
        <dbReference type="PROSITE" id="PS01124"/>
    </source>
</evidence>
<keyword evidence="3" id="KW-0804">Transcription</keyword>
<dbReference type="GO" id="GO:0043565">
    <property type="term" value="F:sequence-specific DNA binding"/>
    <property type="evidence" value="ECO:0007669"/>
    <property type="project" value="InterPro"/>
</dbReference>
<name>A0A1L6ZKE4_BACIA</name>
<keyword evidence="2" id="KW-0238">DNA-binding</keyword>
<dbReference type="SUPFAM" id="SSF46689">
    <property type="entry name" value="Homeodomain-like"/>
    <property type="match status" value="2"/>
</dbReference>
<evidence type="ECO:0000313" key="5">
    <source>
        <dbReference type="EMBL" id="APT46998.1"/>
    </source>
</evidence>
<dbReference type="Gene3D" id="1.10.10.60">
    <property type="entry name" value="Homeodomain-like"/>
    <property type="match status" value="2"/>
</dbReference>
<dbReference type="PANTHER" id="PTHR43280">
    <property type="entry name" value="ARAC-FAMILY TRANSCRIPTIONAL REGULATOR"/>
    <property type="match status" value="1"/>
</dbReference>
<dbReference type="EMBL" id="CP015607">
    <property type="protein sequence ID" value="APT46998.1"/>
    <property type="molecule type" value="Genomic_DNA"/>
</dbReference>
<dbReference type="InterPro" id="IPR009057">
    <property type="entry name" value="Homeodomain-like_sf"/>
</dbReference>
<dbReference type="InterPro" id="IPR003313">
    <property type="entry name" value="AraC-bd"/>
</dbReference>
<dbReference type="InterPro" id="IPR018062">
    <property type="entry name" value="HTH_AraC-typ_CS"/>
</dbReference>
<dbReference type="PROSITE" id="PS00041">
    <property type="entry name" value="HTH_ARAC_FAMILY_1"/>
    <property type="match status" value="1"/>
</dbReference>
<evidence type="ECO:0000256" key="1">
    <source>
        <dbReference type="ARBA" id="ARBA00023015"/>
    </source>
</evidence>
<dbReference type="RefSeq" id="WP_075622940.1">
    <property type="nucleotide sequence ID" value="NZ_CP015607.1"/>
</dbReference>
<evidence type="ECO:0000256" key="3">
    <source>
        <dbReference type="ARBA" id="ARBA00023163"/>
    </source>
</evidence>
<evidence type="ECO:0000313" key="6">
    <source>
        <dbReference type="Proteomes" id="UP000185426"/>
    </source>
</evidence>
<dbReference type="InterPro" id="IPR014710">
    <property type="entry name" value="RmlC-like_jellyroll"/>
</dbReference>
<dbReference type="SMART" id="SM00342">
    <property type="entry name" value="HTH_ARAC"/>
    <property type="match status" value="1"/>
</dbReference>
<protein>
    <submittedName>
        <fullName evidence="5">Transcriptional regulator</fullName>
    </submittedName>
</protein>
<dbReference type="Pfam" id="PF12833">
    <property type="entry name" value="HTH_18"/>
    <property type="match status" value="1"/>
</dbReference>
<dbReference type="Proteomes" id="UP000185426">
    <property type="component" value="Chromosome"/>
</dbReference>
<accession>A0A1L6ZKE4</accession>
<dbReference type="PROSITE" id="PS01124">
    <property type="entry name" value="HTH_ARAC_FAMILY_2"/>
    <property type="match status" value="1"/>
</dbReference>
<dbReference type="Gene3D" id="2.60.120.10">
    <property type="entry name" value="Jelly Rolls"/>
    <property type="match status" value="1"/>
</dbReference>
<dbReference type="AlphaFoldDB" id="A0A1L6ZKE4"/>
<organism evidence="5 6">
    <name type="scientific">Bacillus safensis</name>
    <dbReference type="NCBI Taxonomy" id="561879"/>
    <lineage>
        <taxon>Bacteria</taxon>
        <taxon>Bacillati</taxon>
        <taxon>Bacillota</taxon>
        <taxon>Bacilli</taxon>
        <taxon>Bacillales</taxon>
        <taxon>Bacillaceae</taxon>
        <taxon>Bacillus</taxon>
    </lineage>
</organism>
<dbReference type="PANTHER" id="PTHR43280:SF28">
    <property type="entry name" value="HTH-TYPE TRANSCRIPTIONAL ACTIVATOR RHAS"/>
    <property type="match status" value="1"/>
</dbReference>
<dbReference type="Pfam" id="PF02311">
    <property type="entry name" value="AraC_binding"/>
    <property type="match status" value="1"/>
</dbReference>
<keyword evidence="1" id="KW-0805">Transcription regulation</keyword>
<feature type="domain" description="HTH araC/xylS-type" evidence="4">
    <location>
        <begin position="193"/>
        <end position="291"/>
    </location>
</feature>